<dbReference type="InterPro" id="IPR058538">
    <property type="entry name" value="Ig_TPPC8_2nd"/>
</dbReference>
<evidence type="ECO:0000259" key="4">
    <source>
        <dbReference type="Pfam" id="PF24545"/>
    </source>
</evidence>
<organism evidence="5 6">
    <name type="scientific">Mucor saturninus</name>
    <dbReference type="NCBI Taxonomy" id="64648"/>
    <lineage>
        <taxon>Eukaryota</taxon>
        <taxon>Fungi</taxon>
        <taxon>Fungi incertae sedis</taxon>
        <taxon>Mucoromycota</taxon>
        <taxon>Mucoromycotina</taxon>
        <taxon>Mucoromycetes</taxon>
        <taxon>Mucorales</taxon>
        <taxon>Mucorineae</taxon>
        <taxon>Mucoraceae</taxon>
        <taxon>Mucor</taxon>
    </lineage>
</organism>
<name>A0A8H7QNN3_9FUNG</name>
<feature type="domain" description="TPPC8 C-terminal Ig-like" evidence="2">
    <location>
        <begin position="1326"/>
        <end position="1434"/>
    </location>
</feature>
<dbReference type="Pfam" id="PF12739">
    <property type="entry name" value="TRAPPC-Trs85"/>
    <property type="match status" value="1"/>
</dbReference>
<comment type="caution">
    <text evidence="5">The sequence shown here is derived from an EMBL/GenBank/DDBJ whole genome shotgun (WGS) entry which is preliminary data.</text>
</comment>
<evidence type="ECO:0000259" key="2">
    <source>
        <dbReference type="Pfam" id="PF24542"/>
    </source>
</evidence>
<gene>
    <name evidence="5" type="ORF">INT47_012377</name>
</gene>
<feature type="domain" description="TPPC8 first Ig-like" evidence="4">
    <location>
        <begin position="730"/>
        <end position="936"/>
    </location>
</feature>
<dbReference type="EMBL" id="JAEPRD010000160">
    <property type="protein sequence ID" value="KAG2195836.1"/>
    <property type="molecule type" value="Genomic_DNA"/>
</dbReference>
<evidence type="ECO:0000256" key="1">
    <source>
        <dbReference type="SAM" id="MobiDB-lite"/>
    </source>
</evidence>
<dbReference type="OrthoDB" id="203724at2759"/>
<dbReference type="PANTHER" id="PTHR12975">
    <property type="entry name" value="TRANSPORT PROTEIN TRAPP"/>
    <property type="match status" value="1"/>
</dbReference>
<evidence type="ECO:0000259" key="3">
    <source>
        <dbReference type="Pfam" id="PF24544"/>
    </source>
</evidence>
<evidence type="ECO:0008006" key="7">
    <source>
        <dbReference type="Google" id="ProtNLM"/>
    </source>
</evidence>
<dbReference type="GO" id="GO:1990072">
    <property type="term" value="C:TRAPPIII protein complex"/>
    <property type="evidence" value="ECO:0007669"/>
    <property type="project" value="TreeGrafter"/>
</dbReference>
<evidence type="ECO:0000313" key="6">
    <source>
        <dbReference type="Proteomes" id="UP000603453"/>
    </source>
</evidence>
<evidence type="ECO:0000313" key="5">
    <source>
        <dbReference type="EMBL" id="KAG2195836.1"/>
    </source>
</evidence>
<dbReference type="Proteomes" id="UP000603453">
    <property type="component" value="Unassembled WGS sequence"/>
</dbReference>
<keyword evidence="6" id="KW-1185">Reference proteome</keyword>
<protein>
    <recommendedName>
        <fullName evidence="7">Trafficking protein particle complex subunit 8</fullName>
    </recommendedName>
</protein>
<dbReference type="InterPro" id="IPR058541">
    <property type="entry name" value="Ig_TPPC8_1st"/>
</dbReference>
<feature type="region of interest" description="Disordered" evidence="1">
    <location>
        <begin position="292"/>
        <end position="311"/>
    </location>
</feature>
<dbReference type="PANTHER" id="PTHR12975:SF6">
    <property type="entry name" value="TRAFFICKING PROTEIN PARTICLE COMPLEX SUBUNIT 8"/>
    <property type="match status" value="1"/>
</dbReference>
<dbReference type="Pfam" id="PF24545">
    <property type="entry name" value="Ig_TPPC8_1st"/>
    <property type="match status" value="1"/>
</dbReference>
<dbReference type="InterPro" id="IPR057651">
    <property type="entry name" value="Ig_TPPC8_C"/>
</dbReference>
<dbReference type="Pfam" id="PF24544">
    <property type="entry name" value="Ig_TPPC8_2nd"/>
    <property type="match status" value="1"/>
</dbReference>
<reference evidence="5" key="1">
    <citation type="submission" date="2020-12" db="EMBL/GenBank/DDBJ databases">
        <title>Metabolic potential, ecology and presence of endohyphal bacteria is reflected in genomic diversity of Mucoromycotina.</title>
        <authorList>
            <person name="Muszewska A."/>
            <person name="Okrasinska A."/>
            <person name="Steczkiewicz K."/>
            <person name="Drgas O."/>
            <person name="Orlowska M."/>
            <person name="Perlinska-Lenart U."/>
            <person name="Aleksandrzak-Piekarczyk T."/>
            <person name="Szatraj K."/>
            <person name="Zielenkiewicz U."/>
            <person name="Pilsyk S."/>
            <person name="Malc E."/>
            <person name="Mieczkowski P."/>
            <person name="Kruszewska J.S."/>
            <person name="Biernat P."/>
            <person name="Pawlowska J."/>
        </authorList>
    </citation>
    <scope>NUCLEOTIDE SEQUENCE</scope>
    <source>
        <strain evidence="5">WA0000017839</strain>
    </source>
</reference>
<dbReference type="Pfam" id="PF24542">
    <property type="entry name" value="Ig_TPPC8_C"/>
    <property type="match status" value="1"/>
</dbReference>
<dbReference type="InterPro" id="IPR024420">
    <property type="entry name" value="TRAPP_III_complex_Trs85"/>
</dbReference>
<accession>A0A8H7QNN3</accession>
<sequence>MEKPLPTKPSHSDTRDFIAKTVAPVIAITASEDAEELCRVNHIPSFADFIKPFGDMIEGRVTPRDWQGVPIPIDDFHLRFKPINKLEEPNHQAVLKLVQDEVKHHGQCEPTKEIRTRNDVDQEYLSTPLDELTPWYANFKNTMLSLRGITEHETFDHPVATMIVISSSNPDPVSTIMQLYNPNVPSFTIDKPYVDTNILRFYVVLHDPNRTSLEQSKSVFDKLKRTVGLHCHLLTINSNPRDPLDDDSIEDTSPDSIRTIWDGLAESYRIESELQSYDTVVNVSSDTANIGSPMSPGSNISSPFSAGHTRSSSIASNLSNLPSTVVHGTSIQSVPIDLLDDGEPGQEIPTFIAPETPSIQYGRCMTAEDVNNVKTMVKEFTIQSMIPFMERNIQHWNEQVASARRGLTGRLFGASRRLFGAANRSPTSQAVQVIPVQGPNVPIGSNTLTIYPYAAPEAQMRKLADYAFMLRDYKFAHTIYDTVRRDYATEKTYKYHAGTQEMIGTCLLMMNQPLTNKSDVDRNFELAVQQYIGRCRSPFHATRTTIVYYELLKARQMWKDVPTALVRMTGEDSDLRSGLFLEQAAHCFLRASKPMVRKYGFHLVMAGHRYGKSSQRLHAYRSYKMASFVLENHAWTVAKSHIQFALGRQSYHLGRLEDAVMYFSNVLTDTKQTPQQQLSHIREFLFIYKQYTTQEGIDPLKESLPHLTLPVIEDAPIQVTLSNAQSNTTHPEEWATMEIELLEECIKHGYISSSKKALAVQQQDDHRVVCAVGEPALVHIELYNPLQVPITLSDIILGCQYRKSTTETPDNDEPVDAYQVMPVCKPKPDTPDMFDFDEFELQKIDQVTLEPLEKRMINLAIVPRHKGSVQVNGLHYTLNDLVHTFRPFHKKGKRLNKTKQDMMSVTYAPDRSLDILVTSPMPLLDLAFHHVPETILSGEVVQTVLEINNKGNKGLTALRLKSSHPSFICVGNPEEMDSDIYASKDTSSGTGTELKMDNKLFDASVISIPLPAKKGETHSNEHGVVIPGETTLVPLWLRGDRIGKHTFKFLFSYQSDEDNDMIAHRTLRYTVHVQVLPSLKINAFTRPSTTAVNEYILGIEIENLQTIANFDLTQLTATSPMWTIAPLSIDISSPQDIQEKTVIPPRQTTFAYYKIKKAQHVDTSCPEAWTSNALGALLNNVESKTKAMPPPISLNLSKISFRDNDIPFDTSPLKTFALNSRMNWRQTNLDGQFPNISQERYSTLFTLFNSGDVDLTLYWNIPQMKRHGHHYIIGVNLGVQQNPFQGTTDVVGKQNTRTMFEATVKERALLVSSLTRNRAMKDESPIKLMVSTQDKYAHDFEKEGLLKAPICIVLQNCSWNRSSKYTLELLPWSDHKSSKTSGKTSSLNIFPFHWTGSTVFTGNLKPDEKLDLLAYATFQLPGVYDVNRWKLTVRTDDKEDSEVFVHLPSLPQLVTAIAT</sequence>
<proteinExistence type="predicted"/>
<feature type="domain" description="TPPC8 second Ig-like" evidence="3">
    <location>
        <begin position="938"/>
        <end position="1067"/>
    </location>
</feature>